<evidence type="ECO:0000313" key="3">
    <source>
        <dbReference type="Proteomes" id="UP000567885"/>
    </source>
</evidence>
<dbReference type="AlphaFoldDB" id="A0A8H5U3D2"/>
<dbReference type="EMBL" id="JAAGWQ010000001">
    <property type="protein sequence ID" value="KAF5681216.1"/>
    <property type="molecule type" value="Genomic_DNA"/>
</dbReference>
<dbReference type="OrthoDB" id="3231004at2759"/>
<organism evidence="2 3">
    <name type="scientific">Fusarium heterosporum</name>
    <dbReference type="NCBI Taxonomy" id="42747"/>
    <lineage>
        <taxon>Eukaryota</taxon>
        <taxon>Fungi</taxon>
        <taxon>Dikarya</taxon>
        <taxon>Ascomycota</taxon>
        <taxon>Pezizomycotina</taxon>
        <taxon>Sordariomycetes</taxon>
        <taxon>Hypocreomycetidae</taxon>
        <taxon>Hypocreales</taxon>
        <taxon>Nectriaceae</taxon>
        <taxon>Fusarium</taxon>
        <taxon>Fusarium heterosporum species complex</taxon>
    </lineage>
</organism>
<reference evidence="2 3" key="1">
    <citation type="submission" date="2020-05" db="EMBL/GenBank/DDBJ databases">
        <title>Identification and distribution of gene clusters putatively required for synthesis of sphingolipid metabolism inhibitors in phylogenetically diverse species of the filamentous fungus Fusarium.</title>
        <authorList>
            <person name="Kim H.-S."/>
            <person name="Busman M."/>
            <person name="Brown D.W."/>
            <person name="Divon H."/>
            <person name="Uhlig S."/>
            <person name="Proctor R.H."/>
        </authorList>
    </citation>
    <scope>NUCLEOTIDE SEQUENCE [LARGE SCALE GENOMIC DNA]</scope>
    <source>
        <strain evidence="2 3">NRRL 20693</strain>
    </source>
</reference>
<protein>
    <submittedName>
        <fullName evidence="2">Uncharacterized protein</fullName>
    </submittedName>
</protein>
<accession>A0A8H5U3D2</accession>
<comment type="caution">
    <text evidence="2">The sequence shown here is derived from an EMBL/GenBank/DDBJ whole genome shotgun (WGS) entry which is preliminary data.</text>
</comment>
<name>A0A8H5U3D2_FUSHE</name>
<gene>
    <name evidence="2" type="ORF">FHETE_5</name>
</gene>
<sequence length="613" mass="68076">MPGIILAPYNDSMRLGQGYNSFLQTPCIQGAMKYDEAPLHLQQREAKSVSQATMNISAGSTIKNGIVSVSGTTVSLNEAKFVSSDMNAVVSVKVGKAVINQTTNLLENAVFTPADHAEKLDNRRFFDIYGDTYISGFIEGGELSGVVSIKLLDMSDKTAVENAVKGQMNSATPPSQFTLSENGNLTSSNAALSKTETTITVNWSGGGQIKPVKKDEEWTFDSLLRAASGFPARVAACPQRTWAVLTPYYQTKTFVSWSEKHKITVPRFQAAQSYTSDLLDMYMLYKNNLAKIQSVLSDPTNYRLIDDVPLAVEVNTNSLLTARKQMKEEMKKIVAEVDQLCYDPELVLEIEENSKILPPEIWATRLPISSQHPKEAAAAEIHKALQDLSNFSFEPSSPTSTKKDVANGPATAPQALCTPEVEAALTTWERSMMVAPEKLARFSKFRFGMPFGRDNVKSAFRFCDVVDLTNLPPSVDWPTVVKFTFADRRTKIVPNRQLLILEKIQIWHGDTKLERAGNSKMASKILRCELQAGEYITKMRLSKSPKWDDFYGDTDKISFIEVTTSANKVYREGDIFNDFVVEFRVPEGCLGLKGFYGLTESFVQRLGPVWGTQ</sequence>
<proteinExistence type="predicted"/>
<evidence type="ECO:0000256" key="1">
    <source>
        <dbReference type="SAM" id="MobiDB-lite"/>
    </source>
</evidence>
<dbReference type="Proteomes" id="UP000567885">
    <property type="component" value="Unassembled WGS sequence"/>
</dbReference>
<evidence type="ECO:0000313" key="2">
    <source>
        <dbReference type="EMBL" id="KAF5681216.1"/>
    </source>
</evidence>
<feature type="region of interest" description="Disordered" evidence="1">
    <location>
        <begin position="393"/>
        <end position="412"/>
    </location>
</feature>
<keyword evidence="3" id="KW-1185">Reference proteome</keyword>